<keyword evidence="5" id="KW-0820">tRNA-binding</keyword>
<evidence type="ECO:0000256" key="13">
    <source>
        <dbReference type="ARBA" id="ARBA00023146"/>
    </source>
</evidence>
<protein>
    <recommendedName>
        <fullName evidence="4">Alanine--tRNA ligase</fullName>
        <ecNumber evidence="3">6.1.1.7</ecNumber>
    </recommendedName>
</protein>
<keyword evidence="6" id="KW-0436">Ligase</keyword>
<dbReference type="GO" id="GO:0000049">
    <property type="term" value="F:tRNA binding"/>
    <property type="evidence" value="ECO:0007669"/>
    <property type="project" value="UniProtKB-KW"/>
</dbReference>
<evidence type="ECO:0000256" key="8">
    <source>
        <dbReference type="ARBA" id="ARBA00022741"/>
    </source>
</evidence>
<keyword evidence="12" id="KW-0648">Protein biosynthesis</keyword>
<evidence type="ECO:0000256" key="7">
    <source>
        <dbReference type="ARBA" id="ARBA00022723"/>
    </source>
</evidence>
<evidence type="ECO:0000256" key="6">
    <source>
        <dbReference type="ARBA" id="ARBA00022598"/>
    </source>
</evidence>
<dbReference type="FunFam" id="3.30.980.10:FF:000004">
    <property type="entry name" value="Alanine--tRNA ligase, cytoplasmic"/>
    <property type="match status" value="1"/>
</dbReference>
<dbReference type="FunFam" id="3.10.310.40:FF:000001">
    <property type="entry name" value="Alanine--tRNA ligase"/>
    <property type="match status" value="1"/>
</dbReference>
<evidence type="ECO:0000313" key="15">
    <source>
        <dbReference type="EMBL" id="GAI32503.1"/>
    </source>
</evidence>
<dbReference type="InterPro" id="IPR018163">
    <property type="entry name" value="Thr/Ala-tRNA-synth_IIc_edit"/>
</dbReference>
<evidence type="ECO:0000256" key="11">
    <source>
        <dbReference type="ARBA" id="ARBA00022884"/>
    </source>
</evidence>
<evidence type="ECO:0000256" key="2">
    <source>
        <dbReference type="ARBA" id="ARBA00008226"/>
    </source>
</evidence>
<evidence type="ECO:0000256" key="9">
    <source>
        <dbReference type="ARBA" id="ARBA00022833"/>
    </source>
</evidence>
<dbReference type="GO" id="GO:0006419">
    <property type="term" value="P:alanyl-tRNA aminoacylation"/>
    <property type="evidence" value="ECO:0007669"/>
    <property type="project" value="InterPro"/>
</dbReference>
<keyword evidence="10" id="KW-0067">ATP-binding</keyword>
<reference evidence="15" key="1">
    <citation type="journal article" date="2014" name="Front. Microbiol.">
        <title>High frequency of phylogenetically diverse reductive dehalogenase-homologous genes in deep subseafloor sedimentary metagenomes.</title>
        <authorList>
            <person name="Kawai M."/>
            <person name="Futagami T."/>
            <person name="Toyoda A."/>
            <person name="Takaki Y."/>
            <person name="Nishi S."/>
            <person name="Hori S."/>
            <person name="Arai W."/>
            <person name="Tsubouchi T."/>
            <person name="Morono Y."/>
            <person name="Uchiyama I."/>
            <person name="Ito T."/>
            <person name="Fujiyama A."/>
            <person name="Inagaki F."/>
            <person name="Takami H."/>
        </authorList>
    </citation>
    <scope>NUCLEOTIDE SEQUENCE</scope>
    <source>
        <strain evidence="15">Expedition CK06-06</strain>
    </source>
</reference>
<dbReference type="PANTHER" id="PTHR11777:SF9">
    <property type="entry name" value="ALANINE--TRNA LIGASE, CYTOPLASMIC"/>
    <property type="match status" value="1"/>
</dbReference>
<dbReference type="SUPFAM" id="SSF55186">
    <property type="entry name" value="ThrRS/AlaRS common domain"/>
    <property type="match status" value="1"/>
</dbReference>
<comment type="cofactor">
    <cofactor evidence="1">
        <name>Zn(2+)</name>
        <dbReference type="ChEBI" id="CHEBI:29105"/>
    </cofactor>
</comment>
<dbReference type="InterPro" id="IPR012947">
    <property type="entry name" value="tRNA_SAD"/>
</dbReference>
<evidence type="ECO:0000256" key="3">
    <source>
        <dbReference type="ARBA" id="ARBA00013168"/>
    </source>
</evidence>
<proteinExistence type="inferred from homology"/>
<dbReference type="EC" id="6.1.1.7" evidence="3"/>
<organism evidence="15">
    <name type="scientific">marine sediment metagenome</name>
    <dbReference type="NCBI Taxonomy" id="412755"/>
    <lineage>
        <taxon>unclassified sequences</taxon>
        <taxon>metagenomes</taxon>
        <taxon>ecological metagenomes</taxon>
    </lineage>
</organism>
<dbReference type="PANTHER" id="PTHR11777">
    <property type="entry name" value="ALANYL-TRNA SYNTHETASE"/>
    <property type="match status" value="1"/>
</dbReference>
<dbReference type="InterPro" id="IPR018165">
    <property type="entry name" value="Ala-tRNA-synth_IIc_core"/>
</dbReference>
<evidence type="ECO:0000256" key="1">
    <source>
        <dbReference type="ARBA" id="ARBA00001947"/>
    </source>
</evidence>
<keyword evidence="7" id="KW-0479">Metal-binding</keyword>
<dbReference type="GO" id="GO:0046872">
    <property type="term" value="F:metal ion binding"/>
    <property type="evidence" value="ECO:0007669"/>
    <property type="project" value="UniProtKB-KW"/>
</dbReference>
<accession>X1MMJ8</accession>
<dbReference type="GO" id="GO:0002161">
    <property type="term" value="F:aminoacyl-tRNA deacylase activity"/>
    <property type="evidence" value="ECO:0007669"/>
    <property type="project" value="TreeGrafter"/>
</dbReference>
<evidence type="ECO:0000256" key="12">
    <source>
        <dbReference type="ARBA" id="ARBA00022917"/>
    </source>
</evidence>
<evidence type="ECO:0000256" key="4">
    <source>
        <dbReference type="ARBA" id="ARBA00017959"/>
    </source>
</evidence>
<dbReference type="SMART" id="SM00863">
    <property type="entry name" value="tRNA_SAD"/>
    <property type="match status" value="1"/>
</dbReference>
<gene>
    <name evidence="15" type="ORF">S06H3_50614</name>
</gene>
<evidence type="ECO:0000259" key="14">
    <source>
        <dbReference type="PROSITE" id="PS50860"/>
    </source>
</evidence>
<keyword evidence="13" id="KW-0030">Aminoacyl-tRNA synthetase</keyword>
<feature type="domain" description="Alanyl-transfer RNA synthetases family profile" evidence="14">
    <location>
        <begin position="1"/>
        <end position="126"/>
    </location>
</feature>
<dbReference type="FunFam" id="3.30.54.20:FF:000001">
    <property type="entry name" value="Alanine--tRNA ligase"/>
    <property type="match status" value="1"/>
</dbReference>
<feature type="non-terminal residue" evidence="15">
    <location>
        <position position="252"/>
    </location>
</feature>
<dbReference type="InterPro" id="IPR050058">
    <property type="entry name" value="Ala-tRNA_ligase"/>
</dbReference>
<evidence type="ECO:0000256" key="5">
    <source>
        <dbReference type="ARBA" id="ARBA00022555"/>
    </source>
</evidence>
<comment type="similarity">
    <text evidence="2">Belongs to the class-II aminoacyl-tRNA synthetase family.</text>
</comment>
<dbReference type="Pfam" id="PF07973">
    <property type="entry name" value="tRNA_SAD"/>
    <property type="match status" value="1"/>
</dbReference>
<dbReference type="GO" id="GO:0005524">
    <property type="term" value="F:ATP binding"/>
    <property type="evidence" value="ECO:0007669"/>
    <property type="project" value="UniProtKB-KW"/>
</dbReference>
<keyword evidence="9" id="KW-0862">Zinc</keyword>
<comment type="caution">
    <text evidence="15">The sequence shown here is derived from an EMBL/GenBank/DDBJ whole genome shotgun (WGS) entry which is preliminary data.</text>
</comment>
<dbReference type="EMBL" id="BARV01032061">
    <property type="protein sequence ID" value="GAI32503.1"/>
    <property type="molecule type" value="Genomic_DNA"/>
</dbReference>
<dbReference type="GO" id="GO:0004813">
    <property type="term" value="F:alanine-tRNA ligase activity"/>
    <property type="evidence" value="ECO:0007669"/>
    <property type="project" value="UniProtKB-EC"/>
</dbReference>
<dbReference type="Gene3D" id="3.30.980.10">
    <property type="entry name" value="Threonyl-trna Synthetase, Chain A, domain 2"/>
    <property type="match status" value="1"/>
</dbReference>
<dbReference type="Gene3D" id="3.10.310.40">
    <property type="match status" value="1"/>
</dbReference>
<evidence type="ECO:0000256" key="10">
    <source>
        <dbReference type="ARBA" id="ARBA00022840"/>
    </source>
</evidence>
<dbReference type="PROSITE" id="PS50860">
    <property type="entry name" value="AA_TRNA_LIGASE_II_ALA"/>
    <property type="match status" value="1"/>
</dbReference>
<feature type="non-terminal residue" evidence="15">
    <location>
        <position position="1"/>
    </location>
</feature>
<keyword evidence="11" id="KW-0694">RNA-binding</keyword>
<keyword evidence="8" id="KW-0547">Nucleotide-binding</keyword>
<dbReference type="AlphaFoldDB" id="X1MMJ8"/>
<dbReference type="GO" id="GO:0005829">
    <property type="term" value="C:cytosol"/>
    <property type="evidence" value="ECO:0007669"/>
    <property type="project" value="TreeGrafter"/>
</dbReference>
<sequence>GSLVEPDRLRFDFSWRAAITEEQLAQIERRVNERIRQNLWVKAKIVPYKQATDEGAIALFEEKYGEQVRVVEVGEPAISKELCGGTHVKSTGEIGFFLITGENSIGTGLRRIEAVTGSGAESLVEKRLATLQGVAEETGSSPEEVDSKVKALVSELEKERKHSLSLERELSRKIADSLLEQTQQVNGVTVLSAKVPSLTMPILREMGDILRDKLKSVIVVLATIYNGKPNFLAMVTPDLVAKGFHAGDIVKQ</sequence>
<dbReference type="Gene3D" id="3.30.54.20">
    <property type="match status" value="1"/>
</dbReference>
<name>X1MMJ8_9ZZZZ</name>